<reference evidence="2 3" key="1">
    <citation type="submission" date="2015-07" db="EMBL/GenBank/DDBJ databases">
        <title>Complete genome sequence of Mycobacterium goodii X7B, a facultative thermophilic biodesulfurizing bacterium.</title>
        <authorList>
            <person name="Yu B."/>
            <person name="Li F."/>
            <person name="Xu P."/>
        </authorList>
    </citation>
    <scope>NUCLEOTIDE SEQUENCE [LARGE SCALE GENOMIC DNA]</scope>
    <source>
        <strain evidence="2 3">X7B</strain>
    </source>
</reference>
<organism evidence="2 3">
    <name type="scientific">Mycolicibacterium goodii</name>
    <name type="common">Mycobacterium goodii</name>
    <dbReference type="NCBI Taxonomy" id="134601"/>
    <lineage>
        <taxon>Bacteria</taxon>
        <taxon>Bacillati</taxon>
        <taxon>Actinomycetota</taxon>
        <taxon>Actinomycetes</taxon>
        <taxon>Mycobacteriales</taxon>
        <taxon>Mycobacteriaceae</taxon>
        <taxon>Mycolicibacterium</taxon>
    </lineage>
</organism>
<dbReference type="SUPFAM" id="SSF75304">
    <property type="entry name" value="Amidase signature (AS) enzymes"/>
    <property type="match status" value="1"/>
</dbReference>
<dbReference type="EMBL" id="CP012150">
    <property type="protein sequence ID" value="AKS35704.1"/>
    <property type="molecule type" value="Genomic_DNA"/>
</dbReference>
<dbReference type="Pfam" id="PF01425">
    <property type="entry name" value="Amidase"/>
    <property type="match status" value="1"/>
</dbReference>
<dbReference type="InterPro" id="IPR036928">
    <property type="entry name" value="AS_sf"/>
</dbReference>
<name>A0A0K0XE64_MYCGD</name>
<dbReference type="InterPro" id="IPR023631">
    <property type="entry name" value="Amidase_dom"/>
</dbReference>
<dbReference type="Gene3D" id="3.90.1300.10">
    <property type="entry name" value="Amidase signature (AS) domain"/>
    <property type="match status" value="1"/>
</dbReference>
<accession>A0A0K0XE64</accession>
<dbReference type="PATRIC" id="fig|134601.6.peg.6529"/>
<sequence>MPTEIAGRQVDHWGALAVTMPFNLTGQPAISVPAGTVGGAPVGLQIVGRRHADALVLAAAAAVEETLG</sequence>
<gene>
    <name evidence="2" type="ORF">AFA91_31565</name>
</gene>
<protein>
    <recommendedName>
        <fullName evidence="1">Amidase domain-containing protein</fullName>
    </recommendedName>
</protein>
<feature type="domain" description="Amidase" evidence="1">
    <location>
        <begin position="15"/>
        <end position="57"/>
    </location>
</feature>
<evidence type="ECO:0000313" key="3">
    <source>
        <dbReference type="Proteomes" id="UP000062255"/>
    </source>
</evidence>
<proteinExistence type="predicted"/>
<dbReference type="AlphaFoldDB" id="A0A0K0XE64"/>
<dbReference type="STRING" id="134601.AFA91_31565"/>
<dbReference type="KEGG" id="mgo:AFA91_31565"/>
<evidence type="ECO:0000259" key="1">
    <source>
        <dbReference type="Pfam" id="PF01425"/>
    </source>
</evidence>
<dbReference type="Proteomes" id="UP000062255">
    <property type="component" value="Chromosome"/>
</dbReference>
<evidence type="ECO:0000313" key="2">
    <source>
        <dbReference type="EMBL" id="AKS35704.1"/>
    </source>
</evidence>